<name>A0AAV1R222_9ROSI</name>
<gene>
    <name evidence="1" type="ORF">DCAF_LOCUS5110</name>
</gene>
<evidence type="ECO:0000313" key="1">
    <source>
        <dbReference type="EMBL" id="CAK7327398.1"/>
    </source>
</evidence>
<organism evidence="1 2">
    <name type="scientific">Dovyalis caffra</name>
    <dbReference type="NCBI Taxonomy" id="77055"/>
    <lineage>
        <taxon>Eukaryota</taxon>
        <taxon>Viridiplantae</taxon>
        <taxon>Streptophyta</taxon>
        <taxon>Embryophyta</taxon>
        <taxon>Tracheophyta</taxon>
        <taxon>Spermatophyta</taxon>
        <taxon>Magnoliopsida</taxon>
        <taxon>eudicotyledons</taxon>
        <taxon>Gunneridae</taxon>
        <taxon>Pentapetalae</taxon>
        <taxon>rosids</taxon>
        <taxon>fabids</taxon>
        <taxon>Malpighiales</taxon>
        <taxon>Salicaceae</taxon>
        <taxon>Flacourtieae</taxon>
        <taxon>Dovyalis</taxon>
    </lineage>
</organism>
<evidence type="ECO:0000313" key="2">
    <source>
        <dbReference type="Proteomes" id="UP001314170"/>
    </source>
</evidence>
<dbReference type="Proteomes" id="UP001314170">
    <property type="component" value="Unassembled WGS sequence"/>
</dbReference>
<comment type="caution">
    <text evidence="1">The sequence shown here is derived from an EMBL/GenBank/DDBJ whole genome shotgun (WGS) entry which is preliminary data.</text>
</comment>
<keyword evidence="2" id="KW-1185">Reference proteome</keyword>
<protein>
    <submittedName>
        <fullName evidence="1">Uncharacterized protein</fullName>
    </submittedName>
</protein>
<proteinExistence type="predicted"/>
<sequence>MCLVSTQTPKELSTEVAVWLFGVCVRPREGSVGWLTGCDATLFMPVSGVLTLEIEKPEDWGVRAENLRLRLPDWGMGNRGSQSLRN</sequence>
<accession>A0AAV1R222</accession>
<reference evidence="1 2" key="1">
    <citation type="submission" date="2024-01" db="EMBL/GenBank/DDBJ databases">
        <authorList>
            <person name="Waweru B."/>
        </authorList>
    </citation>
    <scope>NUCLEOTIDE SEQUENCE [LARGE SCALE GENOMIC DNA]</scope>
</reference>
<dbReference type="AlphaFoldDB" id="A0AAV1R222"/>
<dbReference type="EMBL" id="CAWUPB010000851">
    <property type="protein sequence ID" value="CAK7327398.1"/>
    <property type="molecule type" value="Genomic_DNA"/>
</dbReference>